<comment type="caution">
    <text evidence="2">The sequence shown here is derived from an EMBL/GenBank/DDBJ whole genome shotgun (WGS) entry which is preliminary data.</text>
</comment>
<name>A0A0Q2MIG4_VIBFU</name>
<organism evidence="2 3">
    <name type="scientific">Vibrio furnissii</name>
    <dbReference type="NCBI Taxonomy" id="29494"/>
    <lineage>
        <taxon>Bacteria</taxon>
        <taxon>Pseudomonadati</taxon>
        <taxon>Pseudomonadota</taxon>
        <taxon>Gammaproteobacteria</taxon>
        <taxon>Vibrionales</taxon>
        <taxon>Vibrionaceae</taxon>
        <taxon>Vibrio</taxon>
    </lineage>
</organism>
<dbReference type="Proteomes" id="UP000051221">
    <property type="component" value="Unassembled WGS sequence"/>
</dbReference>
<feature type="chain" id="PRO_5006194559" description="ATPase" evidence="1">
    <location>
        <begin position="26"/>
        <end position="187"/>
    </location>
</feature>
<sequence length="187" mass="21893">MTTTRARLLLLTAIIGLTLPHASQAARCTEQDWNKALISQQILDQHYNLLASQYNHWLPNFKHAIFLHQEFSRAELQFLWRHNKQDFQAAVTQQLGSVKRAIQEIQQLQHQLNDMPTDVAKQWETWFNIGEACKQAGLMSNAFATELYLKSNKELNDQLDLLHQQLAMMRLRYEYELQILTQVMSMP</sequence>
<evidence type="ECO:0008006" key="4">
    <source>
        <dbReference type="Google" id="ProtNLM"/>
    </source>
</evidence>
<dbReference type="AlphaFoldDB" id="A0A0Q2MIG4"/>
<dbReference type="GeneID" id="50536823"/>
<proteinExistence type="predicted"/>
<gene>
    <name evidence="2" type="ORF">AMR76_02585</name>
</gene>
<feature type="signal peptide" evidence="1">
    <location>
        <begin position="1"/>
        <end position="25"/>
    </location>
</feature>
<evidence type="ECO:0000313" key="3">
    <source>
        <dbReference type="Proteomes" id="UP000051221"/>
    </source>
</evidence>
<reference evidence="2 3" key="1">
    <citation type="submission" date="2015-08" db="EMBL/GenBank/DDBJ databases">
        <title>Antibacterial properties of a collection of Vibrionaceae strains.</title>
        <authorList>
            <person name="Giubergia S."/>
        </authorList>
    </citation>
    <scope>NUCLEOTIDE SEQUENCE [LARGE SCALE GENOMIC DNA]</scope>
    <source>
        <strain evidence="2 3">S0821</strain>
    </source>
</reference>
<evidence type="ECO:0000313" key="2">
    <source>
        <dbReference type="EMBL" id="KQH87498.1"/>
    </source>
</evidence>
<dbReference type="RefSeq" id="WP_004726710.1">
    <property type="nucleotide sequence ID" value="NZ_CABLCD010000014.1"/>
</dbReference>
<accession>A0A0Q2MIG4</accession>
<evidence type="ECO:0000256" key="1">
    <source>
        <dbReference type="SAM" id="SignalP"/>
    </source>
</evidence>
<dbReference type="EMBL" id="LKHS01000002">
    <property type="protein sequence ID" value="KQH87498.1"/>
    <property type="molecule type" value="Genomic_DNA"/>
</dbReference>
<keyword evidence="1" id="KW-0732">Signal</keyword>
<protein>
    <recommendedName>
        <fullName evidence="4">ATPase</fullName>
    </recommendedName>
</protein>
<dbReference type="InParanoid" id="A0A0Q2MIG4"/>
<keyword evidence="3" id="KW-1185">Reference proteome</keyword>